<reference evidence="1 2" key="1">
    <citation type="submission" date="2018-06" db="EMBL/GenBank/DDBJ databases">
        <title>Flavobacterium tibetense sp. nov., isolated from a wetland YonghuCo on Tibetan Plateau.</title>
        <authorList>
            <person name="Xing P."/>
            <person name="Phurbu D."/>
            <person name="Lu H."/>
        </authorList>
    </citation>
    <scope>NUCLEOTIDE SEQUENCE [LARGE SCALE GENOMIC DNA]</scope>
    <source>
        <strain evidence="1 2">YH5</strain>
    </source>
</reference>
<evidence type="ECO:0008006" key="3">
    <source>
        <dbReference type="Google" id="ProtNLM"/>
    </source>
</evidence>
<gene>
    <name evidence="1" type="ORF">DPN68_05440</name>
</gene>
<dbReference type="InterPro" id="IPR038444">
    <property type="entry name" value="DUF465_sf"/>
</dbReference>
<dbReference type="InterPro" id="IPR007420">
    <property type="entry name" value="DUF465"/>
</dbReference>
<dbReference type="Pfam" id="PF04325">
    <property type="entry name" value="DUF465"/>
    <property type="match status" value="1"/>
</dbReference>
<organism evidence="1 2">
    <name type="scientific">Flavobacterium tibetense</name>
    <dbReference type="NCBI Taxonomy" id="2233533"/>
    <lineage>
        <taxon>Bacteria</taxon>
        <taxon>Pseudomonadati</taxon>
        <taxon>Bacteroidota</taxon>
        <taxon>Flavobacteriia</taxon>
        <taxon>Flavobacteriales</taxon>
        <taxon>Flavobacteriaceae</taxon>
        <taxon>Flavobacterium</taxon>
    </lineage>
</organism>
<comment type="caution">
    <text evidence="1">The sequence shown here is derived from an EMBL/GenBank/DDBJ whole genome shotgun (WGS) entry which is preliminary data.</text>
</comment>
<dbReference type="RefSeq" id="WP_113988633.1">
    <property type="nucleotide sequence ID" value="NZ_QLST01000005.1"/>
</dbReference>
<keyword evidence="2" id="KW-1185">Reference proteome</keyword>
<dbReference type="Proteomes" id="UP000253319">
    <property type="component" value="Unassembled WGS sequence"/>
</dbReference>
<dbReference type="Gene3D" id="6.10.280.50">
    <property type="match status" value="1"/>
</dbReference>
<evidence type="ECO:0000313" key="1">
    <source>
        <dbReference type="EMBL" id="RBA28832.1"/>
    </source>
</evidence>
<protein>
    <recommendedName>
        <fullName evidence="3">GTP-binding protein</fullName>
    </recommendedName>
</protein>
<accession>A0A365P2R9</accession>
<evidence type="ECO:0000313" key="2">
    <source>
        <dbReference type="Proteomes" id="UP000253319"/>
    </source>
</evidence>
<dbReference type="AlphaFoldDB" id="A0A365P2R9"/>
<proteinExistence type="predicted"/>
<dbReference type="EMBL" id="QLST01000005">
    <property type="protein sequence ID" value="RBA28832.1"/>
    <property type="molecule type" value="Genomic_DNA"/>
</dbReference>
<name>A0A365P2R9_9FLAO</name>
<dbReference type="OrthoDB" id="1263265at2"/>
<sequence length="78" mass="9446">MITRHNLTKDFPEFTEKIHDLKMNNAHFKKLFESYDELDHEIYRIETDTEPSSDATLNQLRTERVRLKDEIFNFLSNN</sequence>